<dbReference type="Gene3D" id="1.10.510.10">
    <property type="entry name" value="Transferase(Phosphotransferase) domain 1"/>
    <property type="match status" value="1"/>
</dbReference>
<evidence type="ECO:0000313" key="8">
    <source>
        <dbReference type="Proteomes" id="UP000552644"/>
    </source>
</evidence>
<reference evidence="7 8" key="1">
    <citation type="submission" date="2020-08" db="EMBL/GenBank/DDBJ databases">
        <title>Genomic Encyclopedia of Type Strains, Phase III (KMG-III): the genomes of soil and plant-associated and newly described type strains.</title>
        <authorList>
            <person name="Whitman W."/>
        </authorList>
    </citation>
    <scope>NUCLEOTIDE SEQUENCE [LARGE SCALE GENOMIC DNA]</scope>
    <source>
        <strain evidence="7 8">CECT 8840</strain>
    </source>
</reference>
<dbReference type="InterPro" id="IPR051931">
    <property type="entry name" value="PAK3-like"/>
</dbReference>
<evidence type="ECO:0000313" key="7">
    <source>
        <dbReference type="EMBL" id="MBB4914420.1"/>
    </source>
</evidence>
<evidence type="ECO:0000256" key="1">
    <source>
        <dbReference type="ARBA" id="ARBA00008874"/>
    </source>
</evidence>
<feature type="region of interest" description="Disordered" evidence="4">
    <location>
        <begin position="312"/>
        <end position="334"/>
    </location>
</feature>
<proteinExistence type="inferred from homology"/>
<dbReference type="GO" id="GO:0005524">
    <property type="term" value="F:ATP binding"/>
    <property type="evidence" value="ECO:0007669"/>
    <property type="project" value="UniProtKB-KW"/>
</dbReference>
<keyword evidence="8" id="KW-1185">Reference proteome</keyword>
<comment type="caution">
    <text evidence="7">The sequence shown here is derived from an EMBL/GenBank/DDBJ whole genome shotgun (WGS) entry which is preliminary data.</text>
</comment>
<dbReference type="Gene3D" id="3.30.200.20">
    <property type="entry name" value="Phosphorylase Kinase, domain 1"/>
    <property type="match status" value="1"/>
</dbReference>
<evidence type="ECO:0000256" key="5">
    <source>
        <dbReference type="SAM" id="Phobius"/>
    </source>
</evidence>
<dbReference type="AlphaFoldDB" id="A0A7W7QIW0"/>
<evidence type="ECO:0000256" key="3">
    <source>
        <dbReference type="ARBA" id="ARBA00022840"/>
    </source>
</evidence>
<keyword evidence="5" id="KW-0472">Membrane</keyword>
<dbReference type="EMBL" id="JACHJP010000001">
    <property type="protein sequence ID" value="MBB4914420.1"/>
    <property type="molecule type" value="Genomic_DNA"/>
</dbReference>
<keyword evidence="5" id="KW-0812">Transmembrane</keyword>
<evidence type="ECO:0000259" key="6">
    <source>
        <dbReference type="SMART" id="SM00220"/>
    </source>
</evidence>
<protein>
    <recommendedName>
        <fullName evidence="6">Protein kinase domain-containing protein</fullName>
    </recommendedName>
</protein>
<dbReference type="Proteomes" id="UP000552644">
    <property type="component" value="Unassembled WGS sequence"/>
</dbReference>
<dbReference type="InterPro" id="IPR000719">
    <property type="entry name" value="Prot_kinase_dom"/>
</dbReference>
<sequence>MTDVPSPDPGLLAGRYRLLERRDHTGTSWRARDELLGREVTIAEVRLPPPGPGRDRLLGQIRAAADLRHPGVTTLHDVISAPDRMWLVAEAVTGRSLVQIVRHEGPLPQERAAEVGLRVLDALNAAHERGVNLAATPDTVVLTSDGRVVLTGILSLSGTDELRDLGTTLFTAMEGRAPTTGSQTVPRMADGSPLTDPSEFTGGMTTRSGVLAPIVEGLLADDPARRPDATSVRLALEQVSPKPPRSRLRSPLVVAAIAACVLAVAGGVVWGVSRSSTPAVEAAPYVDPGPFTTKPDLRGLFTAEQLNQLGVKTVPSGTGEEPHWGTANSKDPRSLQRQLSVEERLFPSADKASESLAGSVAYTAKHRTNKYGSPQTPLRPVSGLGNEAVVGEVTGGSYSVTVIVRVNNLLLTVQYQNSGGPPDEEITRNALAAARWAVESLSRGR</sequence>
<feature type="domain" description="Protein kinase" evidence="6">
    <location>
        <begin position="16"/>
        <end position="239"/>
    </location>
</feature>
<evidence type="ECO:0000256" key="2">
    <source>
        <dbReference type="ARBA" id="ARBA00022741"/>
    </source>
</evidence>
<feature type="transmembrane region" description="Helical" evidence="5">
    <location>
        <begin position="252"/>
        <end position="272"/>
    </location>
</feature>
<dbReference type="SMART" id="SM00220">
    <property type="entry name" value="S_TKc"/>
    <property type="match status" value="1"/>
</dbReference>
<accession>A0A7W7QIW0</accession>
<evidence type="ECO:0000256" key="4">
    <source>
        <dbReference type="SAM" id="MobiDB-lite"/>
    </source>
</evidence>
<dbReference type="PANTHER" id="PTHR45832:SF22">
    <property type="entry name" value="SERINE_THREONINE-PROTEIN KINASE SAMKA-RELATED"/>
    <property type="match status" value="1"/>
</dbReference>
<gene>
    <name evidence="7" type="ORF">FHS44_001492</name>
</gene>
<dbReference type="GO" id="GO:0004672">
    <property type="term" value="F:protein kinase activity"/>
    <property type="evidence" value="ECO:0007669"/>
    <property type="project" value="InterPro"/>
</dbReference>
<comment type="similarity">
    <text evidence="1">Belongs to the protein kinase superfamily. STE Ser/Thr protein kinase family. STE20 subfamily.</text>
</comment>
<dbReference type="RefSeq" id="WP_184713082.1">
    <property type="nucleotide sequence ID" value="NZ_JACHJP010000001.1"/>
</dbReference>
<dbReference type="InterPro" id="IPR011009">
    <property type="entry name" value="Kinase-like_dom_sf"/>
</dbReference>
<name>A0A7W7QIW0_9ACTN</name>
<dbReference type="PANTHER" id="PTHR45832">
    <property type="entry name" value="SERINE/THREONINE-PROTEIN KINASE SAMKA-RELATED-RELATED"/>
    <property type="match status" value="1"/>
</dbReference>
<keyword evidence="2" id="KW-0547">Nucleotide-binding</keyword>
<keyword evidence="5" id="KW-1133">Transmembrane helix</keyword>
<keyword evidence="3" id="KW-0067">ATP-binding</keyword>
<organism evidence="7 8">
    <name type="scientific">Streptosporangium saharense</name>
    <dbReference type="NCBI Taxonomy" id="1706840"/>
    <lineage>
        <taxon>Bacteria</taxon>
        <taxon>Bacillati</taxon>
        <taxon>Actinomycetota</taxon>
        <taxon>Actinomycetes</taxon>
        <taxon>Streptosporangiales</taxon>
        <taxon>Streptosporangiaceae</taxon>
        <taxon>Streptosporangium</taxon>
    </lineage>
</organism>
<dbReference type="SUPFAM" id="SSF56112">
    <property type="entry name" value="Protein kinase-like (PK-like)"/>
    <property type="match status" value="1"/>
</dbReference>